<dbReference type="RefSeq" id="XP_026485787.1">
    <property type="nucleotide sequence ID" value="XM_026630002.2"/>
</dbReference>
<accession>A0A8B8HM63</accession>
<dbReference type="PROSITE" id="PS50017">
    <property type="entry name" value="DEATH_DOMAIN"/>
    <property type="match status" value="1"/>
</dbReference>
<feature type="domain" description="Death" evidence="1">
    <location>
        <begin position="138"/>
        <end position="221"/>
    </location>
</feature>
<dbReference type="Pfam" id="PF00531">
    <property type="entry name" value="Death"/>
    <property type="match status" value="1"/>
</dbReference>
<keyword evidence="3" id="KW-1185">Reference proteome</keyword>
<dbReference type="GO" id="GO:0042981">
    <property type="term" value="P:regulation of apoptotic process"/>
    <property type="evidence" value="ECO:0007669"/>
    <property type="project" value="InterPro"/>
</dbReference>
<proteinExistence type="predicted"/>
<reference evidence="4" key="1">
    <citation type="submission" date="2025-08" db="UniProtKB">
        <authorList>
            <consortium name="RefSeq"/>
        </authorList>
    </citation>
    <scope>IDENTIFICATION</scope>
    <source>
        <tissue evidence="4">Whole body</tissue>
    </source>
</reference>
<feature type="domain" description="DED" evidence="2">
    <location>
        <begin position="5"/>
        <end position="89"/>
    </location>
</feature>
<dbReference type="Gene3D" id="1.10.533.10">
    <property type="entry name" value="Death Domain, Fas"/>
    <property type="match status" value="2"/>
</dbReference>
<dbReference type="InterPro" id="IPR001875">
    <property type="entry name" value="DED_dom"/>
</dbReference>
<dbReference type="GeneID" id="113393220"/>
<dbReference type="OMA" id="LIEEDDC"/>
<evidence type="ECO:0000259" key="1">
    <source>
        <dbReference type="PROSITE" id="PS50017"/>
    </source>
</evidence>
<evidence type="ECO:0000259" key="2">
    <source>
        <dbReference type="PROSITE" id="PS50168"/>
    </source>
</evidence>
<evidence type="ECO:0000313" key="3">
    <source>
        <dbReference type="Proteomes" id="UP001652626"/>
    </source>
</evidence>
<dbReference type="Proteomes" id="UP001652626">
    <property type="component" value="Chromosome 6"/>
</dbReference>
<protein>
    <submittedName>
        <fullName evidence="4">Fas-associated death domain protein-like</fullName>
    </submittedName>
</protein>
<dbReference type="PROSITE" id="PS50168">
    <property type="entry name" value="DED"/>
    <property type="match status" value="1"/>
</dbReference>
<dbReference type="CDD" id="cd01670">
    <property type="entry name" value="Death"/>
    <property type="match status" value="1"/>
</dbReference>
<dbReference type="SUPFAM" id="SSF47986">
    <property type="entry name" value="DEATH domain"/>
    <property type="match status" value="2"/>
</dbReference>
<dbReference type="GO" id="GO:0007165">
    <property type="term" value="P:signal transduction"/>
    <property type="evidence" value="ECO:0007669"/>
    <property type="project" value="InterPro"/>
</dbReference>
<sequence>MTLSEFTKLKQQIVFDVGKCENHIHILNKLKEFYKDDVDSDRRFEQINTIGQLINILEIRNVLSEDDVGPLKEIARRINNDDLLERICDYEVNHISKGYINQYVIENIPMTSIKQHMTENKESCLQNYPFGALSPKKMLRIRETIIEEIGSFWRDLGRNLKIRECKIDEIDTNYNSLPSKASQLMNLFESRADKQRWFFVLCEALEKSRRKDLSKTLQEIMAMNIS</sequence>
<dbReference type="InterPro" id="IPR000488">
    <property type="entry name" value="Death_dom"/>
</dbReference>
<organism evidence="3 4">
    <name type="scientific">Vanessa tameamea</name>
    <name type="common">Kamehameha butterfly</name>
    <dbReference type="NCBI Taxonomy" id="334116"/>
    <lineage>
        <taxon>Eukaryota</taxon>
        <taxon>Metazoa</taxon>
        <taxon>Ecdysozoa</taxon>
        <taxon>Arthropoda</taxon>
        <taxon>Hexapoda</taxon>
        <taxon>Insecta</taxon>
        <taxon>Pterygota</taxon>
        <taxon>Neoptera</taxon>
        <taxon>Endopterygota</taxon>
        <taxon>Lepidoptera</taxon>
        <taxon>Glossata</taxon>
        <taxon>Ditrysia</taxon>
        <taxon>Papilionoidea</taxon>
        <taxon>Nymphalidae</taxon>
        <taxon>Nymphalinae</taxon>
        <taxon>Vanessa</taxon>
    </lineage>
</organism>
<dbReference type="AlphaFoldDB" id="A0A8B8HM63"/>
<name>A0A8B8HM63_VANTA</name>
<evidence type="ECO:0000313" key="4">
    <source>
        <dbReference type="RefSeq" id="XP_026485787.1"/>
    </source>
</evidence>
<gene>
    <name evidence="4" type="primary">LOC113393220</name>
</gene>
<dbReference type="InterPro" id="IPR011029">
    <property type="entry name" value="DEATH-like_dom_sf"/>
</dbReference>
<dbReference type="Pfam" id="PF01335">
    <property type="entry name" value="DED"/>
    <property type="match status" value="1"/>
</dbReference>